<evidence type="ECO:0000313" key="3">
    <source>
        <dbReference type="Proteomes" id="UP001500975"/>
    </source>
</evidence>
<protein>
    <submittedName>
        <fullName evidence="2">Uncharacterized protein</fullName>
    </submittedName>
</protein>
<feature type="region of interest" description="Disordered" evidence="1">
    <location>
        <begin position="31"/>
        <end position="52"/>
    </location>
</feature>
<accession>A0ABP8H8N6</accession>
<evidence type="ECO:0000313" key="2">
    <source>
        <dbReference type="EMBL" id="GAA4335738.1"/>
    </source>
</evidence>
<dbReference type="RefSeq" id="WP_345536609.1">
    <property type="nucleotide sequence ID" value="NZ_BAABGJ010000010.1"/>
</dbReference>
<dbReference type="EMBL" id="BAABGJ010000010">
    <property type="protein sequence ID" value="GAA4335738.1"/>
    <property type="molecule type" value="Genomic_DNA"/>
</dbReference>
<name>A0ABP8H8N6_9BURK</name>
<evidence type="ECO:0000256" key="1">
    <source>
        <dbReference type="SAM" id="MobiDB-lite"/>
    </source>
</evidence>
<dbReference type="Proteomes" id="UP001500975">
    <property type="component" value="Unassembled WGS sequence"/>
</dbReference>
<keyword evidence="3" id="KW-1185">Reference proteome</keyword>
<organism evidence="2 3">
    <name type="scientific">Variovorax defluvii</name>
    <dbReference type="NCBI Taxonomy" id="913761"/>
    <lineage>
        <taxon>Bacteria</taxon>
        <taxon>Pseudomonadati</taxon>
        <taxon>Pseudomonadota</taxon>
        <taxon>Betaproteobacteria</taxon>
        <taxon>Burkholderiales</taxon>
        <taxon>Comamonadaceae</taxon>
        <taxon>Variovorax</taxon>
    </lineage>
</organism>
<gene>
    <name evidence="2" type="ORF">GCM10023165_12390</name>
</gene>
<proteinExistence type="predicted"/>
<sequence length="52" mass="5980">MKKIWFALLFLAGGISHEIRHPLSCHAITARQRMQPDRRPRAYEGLPQARGP</sequence>
<comment type="caution">
    <text evidence="2">The sequence shown here is derived from an EMBL/GenBank/DDBJ whole genome shotgun (WGS) entry which is preliminary data.</text>
</comment>
<reference evidence="3" key="1">
    <citation type="journal article" date="2019" name="Int. J. Syst. Evol. Microbiol.">
        <title>The Global Catalogue of Microorganisms (GCM) 10K type strain sequencing project: providing services to taxonomists for standard genome sequencing and annotation.</title>
        <authorList>
            <consortium name="The Broad Institute Genomics Platform"/>
            <consortium name="The Broad Institute Genome Sequencing Center for Infectious Disease"/>
            <person name="Wu L."/>
            <person name="Ma J."/>
        </authorList>
    </citation>
    <scope>NUCLEOTIDE SEQUENCE [LARGE SCALE GENOMIC DNA]</scope>
    <source>
        <strain evidence="3">JCM 17804</strain>
    </source>
</reference>